<name>A0A0F9I7N0_9ZZZZ</name>
<accession>A0A0F9I7N0</accession>
<comment type="caution">
    <text evidence="2">The sequence shown here is derived from an EMBL/GenBank/DDBJ whole genome shotgun (WGS) entry which is preliminary data.</text>
</comment>
<protein>
    <submittedName>
        <fullName evidence="2">Uncharacterized protein</fullName>
    </submittedName>
</protein>
<gene>
    <name evidence="2" type="ORF">LCGC14_1613260</name>
</gene>
<sequence>MHPIKFLILIGAALVVVAVGEVGCWLILSVLEVYR</sequence>
<evidence type="ECO:0000256" key="1">
    <source>
        <dbReference type="SAM" id="Phobius"/>
    </source>
</evidence>
<keyword evidence="1" id="KW-1133">Transmembrane helix</keyword>
<keyword evidence="1" id="KW-0812">Transmembrane</keyword>
<evidence type="ECO:0000313" key="2">
    <source>
        <dbReference type="EMBL" id="KKM23626.1"/>
    </source>
</evidence>
<proteinExistence type="predicted"/>
<keyword evidence="1" id="KW-0472">Membrane</keyword>
<organism evidence="2">
    <name type="scientific">marine sediment metagenome</name>
    <dbReference type="NCBI Taxonomy" id="412755"/>
    <lineage>
        <taxon>unclassified sequences</taxon>
        <taxon>metagenomes</taxon>
        <taxon>ecological metagenomes</taxon>
    </lineage>
</organism>
<reference evidence="2" key="1">
    <citation type="journal article" date="2015" name="Nature">
        <title>Complex archaea that bridge the gap between prokaryotes and eukaryotes.</title>
        <authorList>
            <person name="Spang A."/>
            <person name="Saw J.H."/>
            <person name="Jorgensen S.L."/>
            <person name="Zaremba-Niedzwiedzka K."/>
            <person name="Martijn J."/>
            <person name="Lind A.E."/>
            <person name="van Eijk R."/>
            <person name="Schleper C."/>
            <person name="Guy L."/>
            <person name="Ettema T.J."/>
        </authorList>
    </citation>
    <scope>NUCLEOTIDE SEQUENCE</scope>
</reference>
<feature type="transmembrane region" description="Helical" evidence="1">
    <location>
        <begin position="6"/>
        <end position="31"/>
    </location>
</feature>
<dbReference type="AlphaFoldDB" id="A0A0F9I7N0"/>
<dbReference type="EMBL" id="LAZR01013086">
    <property type="protein sequence ID" value="KKM23626.1"/>
    <property type="molecule type" value="Genomic_DNA"/>
</dbReference>